<evidence type="ECO:0000256" key="4">
    <source>
        <dbReference type="ARBA" id="ARBA00023136"/>
    </source>
</evidence>
<keyword evidence="2 5" id="KW-0812">Transmembrane</keyword>
<proteinExistence type="predicted"/>
<accession>A0ABY1RDJ7</accession>
<reference evidence="7 8" key="1">
    <citation type="submission" date="2017-04" db="EMBL/GenBank/DDBJ databases">
        <authorList>
            <person name="Varghese N."/>
            <person name="Submissions S."/>
        </authorList>
    </citation>
    <scope>NUCLEOTIDE SEQUENCE [LARGE SCALE GENOMIC DNA]</scope>
    <source>
        <strain evidence="7 8">VKM Ac-1784</strain>
    </source>
</reference>
<name>A0ABY1RDJ7_9MICO</name>
<feature type="transmembrane region" description="Helical" evidence="5">
    <location>
        <begin position="21"/>
        <end position="41"/>
    </location>
</feature>
<keyword evidence="4 5" id="KW-0472">Membrane</keyword>
<keyword evidence="3 5" id="KW-1133">Transmembrane helix</keyword>
<evidence type="ECO:0000256" key="2">
    <source>
        <dbReference type="ARBA" id="ARBA00022692"/>
    </source>
</evidence>
<dbReference type="EMBL" id="FXWJ01000003">
    <property type="protein sequence ID" value="SMQ70711.1"/>
    <property type="molecule type" value="Genomic_DNA"/>
</dbReference>
<comment type="caution">
    <text evidence="7">The sequence shown here is derived from an EMBL/GenBank/DDBJ whole genome shotgun (WGS) entry which is preliminary data.</text>
</comment>
<evidence type="ECO:0000256" key="3">
    <source>
        <dbReference type="ARBA" id="ARBA00022989"/>
    </source>
</evidence>
<evidence type="ECO:0000256" key="1">
    <source>
        <dbReference type="ARBA" id="ARBA00004141"/>
    </source>
</evidence>
<dbReference type="InterPro" id="IPR007267">
    <property type="entry name" value="GtrA_DPMS_TM"/>
</dbReference>
<evidence type="ECO:0000256" key="5">
    <source>
        <dbReference type="SAM" id="Phobius"/>
    </source>
</evidence>
<feature type="transmembrane region" description="Helical" evidence="5">
    <location>
        <begin position="110"/>
        <end position="130"/>
    </location>
</feature>
<dbReference type="Proteomes" id="UP000194464">
    <property type="component" value="Unassembled WGS sequence"/>
</dbReference>
<organism evidence="7 8">
    <name type="scientific">Plantibacter elymi</name>
    <name type="common">nom. nud.</name>
    <dbReference type="NCBI Taxonomy" id="199708"/>
    <lineage>
        <taxon>Bacteria</taxon>
        <taxon>Bacillati</taxon>
        <taxon>Actinomycetota</taxon>
        <taxon>Actinomycetes</taxon>
        <taxon>Micrococcales</taxon>
        <taxon>Microbacteriaceae</taxon>
        <taxon>Plantibacter</taxon>
    </lineage>
</organism>
<sequence>MTSPTPGRRGRVRGLLWNSGVRYLLVGGSAFLVDLGMLALFYNVFGWTLWIATTVAFLLSFVYTYSMQRVFAFGSSAPQGAALIKYAALVAFNTIATASIVSLIDTTFAGWIGGKIVATVATTVWNYFIYRYWVFAHRTETPTGPAGLQEE</sequence>
<dbReference type="Pfam" id="PF04138">
    <property type="entry name" value="GtrA_DPMS_TM"/>
    <property type="match status" value="1"/>
</dbReference>
<evidence type="ECO:0000259" key="6">
    <source>
        <dbReference type="Pfam" id="PF04138"/>
    </source>
</evidence>
<comment type="subcellular location">
    <subcellularLocation>
        <location evidence="1">Membrane</location>
        <topology evidence="1">Multi-pass membrane protein</topology>
    </subcellularLocation>
</comment>
<feature type="domain" description="GtrA/DPMS transmembrane" evidence="6">
    <location>
        <begin position="22"/>
        <end position="135"/>
    </location>
</feature>
<keyword evidence="8" id="KW-1185">Reference proteome</keyword>
<protein>
    <submittedName>
        <fullName evidence="7">Flippase GtrA (Transmembrane translocase of bactoprenol-linked glucose)</fullName>
    </submittedName>
</protein>
<evidence type="ECO:0000313" key="8">
    <source>
        <dbReference type="Proteomes" id="UP000194464"/>
    </source>
</evidence>
<dbReference type="RefSeq" id="WP_086474056.1">
    <property type="nucleotide sequence ID" value="NZ_FXWJ01000003.1"/>
</dbReference>
<evidence type="ECO:0000313" key="7">
    <source>
        <dbReference type="EMBL" id="SMQ70711.1"/>
    </source>
</evidence>
<gene>
    <name evidence="7" type="ORF">SAMN06295909_2241</name>
</gene>
<feature type="transmembrane region" description="Helical" evidence="5">
    <location>
        <begin position="47"/>
        <end position="65"/>
    </location>
</feature>